<organism evidence="2 3">
    <name type="scientific">Escallonia herrerae</name>
    <dbReference type="NCBI Taxonomy" id="1293975"/>
    <lineage>
        <taxon>Eukaryota</taxon>
        <taxon>Viridiplantae</taxon>
        <taxon>Streptophyta</taxon>
        <taxon>Embryophyta</taxon>
        <taxon>Tracheophyta</taxon>
        <taxon>Spermatophyta</taxon>
        <taxon>Magnoliopsida</taxon>
        <taxon>eudicotyledons</taxon>
        <taxon>Gunneridae</taxon>
        <taxon>Pentapetalae</taxon>
        <taxon>asterids</taxon>
        <taxon>campanulids</taxon>
        <taxon>Escalloniales</taxon>
        <taxon>Escalloniaceae</taxon>
        <taxon>Escallonia</taxon>
    </lineage>
</organism>
<feature type="non-terminal residue" evidence="2">
    <location>
        <position position="264"/>
    </location>
</feature>
<dbReference type="AlphaFoldDB" id="A0AA88US96"/>
<keyword evidence="1" id="KW-0812">Transmembrane</keyword>
<accession>A0AA88US96</accession>
<gene>
    <name evidence="2" type="ORF">RJ639_026621</name>
</gene>
<evidence type="ECO:0000313" key="3">
    <source>
        <dbReference type="Proteomes" id="UP001188597"/>
    </source>
</evidence>
<reference evidence="2" key="1">
    <citation type="submission" date="2022-12" db="EMBL/GenBank/DDBJ databases">
        <title>Draft genome assemblies for two species of Escallonia (Escalloniales).</title>
        <authorList>
            <person name="Chanderbali A."/>
            <person name="Dervinis C."/>
            <person name="Anghel I."/>
            <person name="Soltis D."/>
            <person name="Soltis P."/>
            <person name="Zapata F."/>
        </authorList>
    </citation>
    <scope>NUCLEOTIDE SEQUENCE</scope>
    <source>
        <strain evidence="2">UCBG64.0493</strain>
        <tissue evidence="2">Leaf</tissue>
    </source>
</reference>
<feature type="transmembrane region" description="Helical" evidence="1">
    <location>
        <begin position="243"/>
        <end position="261"/>
    </location>
</feature>
<keyword evidence="1" id="KW-0472">Membrane</keyword>
<proteinExistence type="predicted"/>
<dbReference type="PANTHER" id="PTHR34656">
    <property type="entry name" value="PYRROLINE-5-CARBOXYLATE REDUCTASE"/>
    <property type="match status" value="1"/>
</dbReference>
<sequence>TARGCGWQKIGAFVNLAAYYFVGLPAAIILTFLFHFGGKVRESSLSGIFHCQLHCVTDATSPFAGPLDRNHIGEWSSSTAAISYNHEDRLGPRSKSKTFSTFQSLGAITLIDKSLLSQAEKARYRVHASSIPTVMMNLTRSITTRTRACLFSFLISLCILLSYTSYQSTGWSSLCASTFPLLGALVFAGLIIAILRTTLVAWITVLVLLVFAGKRRRVLVVEGRKITTDIAVFLVKVVIKEKGLLAVACATILSSMAFGFVKES</sequence>
<protein>
    <submittedName>
        <fullName evidence="2">Uncharacterized protein</fullName>
    </submittedName>
</protein>
<evidence type="ECO:0000256" key="1">
    <source>
        <dbReference type="SAM" id="Phobius"/>
    </source>
</evidence>
<keyword evidence="1" id="KW-1133">Transmembrane helix</keyword>
<dbReference type="EMBL" id="JAVXUP010005248">
    <property type="protein sequence ID" value="KAK2996315.1"/>
    <property type="molecule type" value="Genomic_DNA"/>
</dbReference>
<name>A0AA88US96_9ASTE</name>
<evidence type="ECO:0000313" key="2">
    <source>
        <dbReference type="EMBL" id="KAK2996315.1"/>
    </source>
</evidence>
<dbReference type="Proteomes" id="UP001188597">
    <property type="component" value="Unassembled WGS sequence"/>
</dbReference>
<feature type="transmembrane region" description="Helical" evidence="1">
    <location>
        <begin position="186"/>
        <end position="211"/>
    </location>
</feature>
<dbReference type="PANTHER" id="PTHR34656:SF2">
    <property type="entry name" value="TRANSMEMBRANE PROTEIN"/>
    <property type="match status" value="1"/>
</dbReference>
<comment type="caution">
    <text evidence="2">The sequence shown here is derived from an EMBL/GenBank/DDBJ whole genome shotgun (WGS) entry which is preliminary data.</text>
</comment>
<keyword evidence="3" id="KW-1185">Reference proteome</keyword>
<feature type="transmembrane region" description="Helical" evidence="1">
    <location>
        <begin position="148"/>
        <end position="166"/>
    </location>
</feature>
<feature type="transmembrane region" description="Helical" evidence="1">
    <location>
        <begin position="17"/>
        <end position="36"/>
    </location>
</feature>